<proteinExistence type="predicted"/>
<dbReference type="PANTHER" id="PTHR12318">
    <property type="entry name" value="TESTOSTERONE-REGULATED PROTEIN RP2"/>
    <property type="match status" value="1"/>
</dbReference>
<dbReference type="InterPro" id="IPR039121">
    <property type="entry name" value="NUDT19"/>
</dbReference>
<dbReference type="Gene3D" id="3.90.79.10">
    <property type="entry name" value="Nucleoside Triphosphate Pyrophosphohydrolase"/>
    <property type="match status" value="1"/>
</dbReference>
<dbReference type="AlphaFoldDB" id="F8IGB5"/>
<feature type="domain" description="Nudix hydrolase" evidence="7">
    <location>
        <begin position="4"/>
        <end position="202"/>
    </location>
</feature>
<reference evidence="8 9" key="1">
    <citation type="journal article" date="2011" name="J. Bacteriol.">
        <title>Complete Genome Sequence of Alicyclobacillus acidocaldarius Strain Tc-4-1.</title>
        <authorList>
            <person name="Chen Y."/>
            <person name="He Y."/>
            <person name="Zhang B."/>
            <person name="Yang J."/>
            <person name="Li W."/>
            <person name="Dong Z."/>
            <person name="Hu S."/>
        </authorList>
    </citation>
    <scope>NUCLEOTIDE SEQUENCE [LARGE SCALE GENOMIC DNA]</scope>
    <source>
        <strain evidence="8 9">Tc-4-1</strain>
    </source>
</reference>
<evidence type="ECO:0000256" key="1">
    <source>
        <dbReference type="ARBA" id="ARBA00001936"/>
    </source>
</evidence>
<dbReference type="PANTHER" id="PTHR12318:SF0">
    <property type="entry name" value="ACYL-COENZYME A DIPHOSPHATASE NUDT19"/>
    <property type="match status" value="1"/>
</dbReference>
<dbReference type="STRING" id="1048834.TC41_1060"/>
<evidence type="ECO:0000313" key="8">
    <source>
        <dbReference type="EMBL" id="AEJ43011.1"/>
    </source>
</evidence>
<organism evidence="8 9">
    <name type="scientific">Alicyclobacillus acidocaldarius (strain Tc-4-1)</name>
    <name type="common">Bacillus acidocaldarius</name>
    <dbReference type="NCBI Taxonomy" id="1048834"/>
    <lineage>
        <taxon>Bacteria</taxon>
        <taxon>Bacillati</taxon>
        <taxon>Bacillota</taxon>
        <taxon>Bacilli</taxon>
        <taxon>Bacillales</taxon>
        <taxon>Alicyclobacillaceae</taxon>
        <taxon>Alicyclobacillus</taxon>
    </lineage>
</organism>
<dbReference type="CDD" id="cd18870">
    <property type="entry name" value="NUDIX_AcylCoAdiphos_Nudt19"/>
    <property type="match status" value="1"/>
</dbReference>
<protein>
    <submittedName>
        <fullName evidence="8">NUDIX hydrolase</fullName>
    </submittedName>
</protein>
<dbReference type="Proteomes" id="UP000000292">
    <property type="component" value="Chromosome"/>
</dbReference>
<gene>
    <name evidence="8" type="ordered locus">TC41_1060</name>
</gene>
<reference evidence="9" key="2">
    <citation type="submission" date="2011-06" db="EMBL/GenBank/DDBJ databases">
        <title>The complete genome sequence of Alicyclobacillus acidocaldarius sp. Tc-4-1.</title>
        <authorList>
            <person name="Chen Y."/>
            <person name="He Y."/>
            <person name="Dong Z."/>
            <person name="Hu S."/>
        </authorList>
    </citation>
    <scope>NUCLEOTIDE SEQUENCE [LARGE SCALE GENOMIC DNA]</scope>
    <source>
        <strain evidence="9">Tc-4-1</strain>
    </source>
</reference>
<dbReference type="SUPFAM" id="SSF55811">
    <property type="entry name" value="Nudix"/>
    <property type="match status" value="1"/>
</dbReference>
<comment type="cofactor">
    <cofactor evidence="1">
        <name>Mn(2+)</name>
        <dbReference type="ChEBI" id="CHEBI:29035"/>
    </cofactor>
</comment>
<keyword evidence="5" id="KW-0460">Magnesium</keyword>
<dbReference type="OrthoDB" id="9788263at2"/>
<dbReference type="GO" id="GO:0016818">
    <property type="term" value="F:hydrolase activity, acting on acid anhydrides, in phosphorus-containing anhydrides"/>
    <property type="evidence" value="ECO:0007669"/>
    <property type="project" value="InterPro"/>
</dbReference>
<dbReference type="RefSeq" id="WP_014463904.1">
    <property type="nucleotide sequence ID" value="NC_017167.1"/>
</dbReference>
<sequence length="228" mass="25260">MMEIRKAATLVVIRDGKAPNDGVEVLVIRRAKTMRFLPGFLAFPGGATCESDHHLAQSSIGMPMAAEDDEDQILAITALRETAEEIGWVCSVCERSQMVVYDAQLSPDQQASLCNDDSGLAKWMIERHLRFQLTKLRRVARFVTPPTQPIRFDTRFYLYHAHNVEEPHVHDSEVDSAVWLSVRATLQLVESREVPATGPTLALLQGLAKYPNSAAAAASLRVESPQPP</sequence>
<evidence type="ECO:0000313" key="9">
    <source>
        <dbReference type="Proteomes" id="UP000000292"/>
    </source>
</evidence>
<dbReference type="InterPro" id="IPR000086">
    <property type="entry name" value="NUDIX_hydrolase_dom"/>
</dbReference>
<evidence type="ECO:0000259" key="7">
    <source>
        <dbReference type="PROSITE" id="PS51462"/>
    </source>
</evidence>
<evidence type="ECO:0000256" key="4">
    <source>
        <dbReference type="ARBA" id="ARBA00022801"/>
    </source>
</evidence>
<keyword evidence="4 8" id="KW-0378">Hydrolase</keyword>
<accession>F8IGB5</accession>
<dbReference type="PROSITE" id="PS51462">
    <property type="entry name" value="NUDIX"/>
    <property type="match status" value="1"/>
</dbReference>
<keyword evidence="3" id="KW-0479">Metal-binding</keyword>
<dbReference type="HOGENOM" id="CLU_059078_2_0_9"/>
<dbReference type="InterPro" id="IPR015797">
    <property type="entry name" value="NUDIX_hydrolase-like_dom_sf"/>
</dbReference>
<dbReference type="EMBL" id="CP002902">
    <property type="protein sequence ID" value="AEJ43011.1"/>
    <property type="molecule type" value="Genomic_DNA"/>
</dbReference>
<evidence type="ECO:0000256" key="6">
    <source>
        <dbReference type="ARBA" id="ARBA00023211"/>
    </source>
</evidence>
<dbReference type="eggNOG" id="COG0494">
    <property type="taxonomic scope" value="Bacteria"/>
</dbReference>
<dbReference type="GO" id="GO:0046872">
    <property type="term" value="F:metal ion binding"/>
    <property type="evidence" value="ECO:0007669"/>
    <property type="project" value="UniProtKB-KW"/>
</dbReference>
<dbReference type="KEGG" id="aad:TC41_1060"/>
<evidence type="ECO:0000256" key="3">
    <source>
        <dbReference type="ARBA" id="ARBA00022723"/>
    </source>
</evidence>
<evidence type="ECO:0000256" key="2">
    <source>
        <dbReference type="ARBA" id="ARBA00001946"/>
    </source>
</evidence>
<evidence type="ECO:0000256" key="5">
    <source>
        <dbReference type="ARBA" id="ARBA00022842"/>
    </source>
</evidence>
<keyword evidence="6" id="KW-0464">Manganese</keyword>
<comment type="cofactor">
    <cofactor evidence="2">
        <name>Mg(2+)</name>
        <dbReference type="ChEBI" id="CHEBI:18420"/>
    </cofactor>
</comment>
<name>F8IGB5_ALIAT</name>